<dbReference type="Proteomes" id="UP000092598">
    <property type="component" value="Chromosome"/>
</dbReference>
<dbReference type="PATRIC" id="fig|1915.4.peg.5419"/>
<gene>
    <name evidence="3" type="ORF">SLINC_4878</name>
</gene>
<dbReference type="KEGG" id="sls:SLINC_4878"/>
<feature type="domain" description="Histidine kinase/HSP90-like ATPase" evidence="2">
    <location>
        <begin position="12"/>
        <end position="108"/>
    </location>
</feature>
<keyword evidence="4" id="KW-1185">Reference proteome</keyword>
<evidence type="ECO:0000313" key="4">
    <source>
        <dbReference type="Proteomes" id="UP000092598"/>
    </source>
</evidence>
<dbReference type="STRING" id="1915.SLINC_4878"/>
<keyword evidence="1" id="KW-0418">Kinase</keyword>
<dbReference type="CDD" id="cd16936">
    <property type="entry name" value="HATPase_RsbW-like"/>
    <property type="match status" value="1"/>
</dbReference>
<keyword evidence="1" id="KW-0808">Transferase</keyword>
<dbReference type="Pfam" id="PF13581">
    <property type="entry name" value="HATPase_c_2"/>
    <property type="match status" value="1"/>
</dbReference>
<dbReference type="PANTHER" id="PTHR35526:SF3">
    <property type="entry name" value="ANTI-SIGMA-F FACTOR RSBW"/>
    <property type="match status" value="1"/>
</dbReference>
<dbReference type="GO" id="GO:0004674">
    <property type="term" value="F:protein serine/threonine kinase activity"/>
    <property type="evidence" value="ECO:0007669"/>
    <property type="project" value="UniProtKB-KW"/>
</dbReference>
<dbReference type="InterPro" id="IPR003594">
    <property type="entry name" value="HATPase_dom"/>
</dbReference>
<dbReference type="RefSeq" id="WP_067437653.1">
    <property type="nucleotide sequence ID" value="NZ_CP016438.1"/>
</dbReference>
<dbReference type="Gene3D" id="3.30.565.10">
    <property type="entry name" value="Histidine kinase-like ATPase, C-terminal domain"/>
    <property type="match status" value="1"/>
</dbReference>
<evidence type="ECO:0000313" key="3">
    <source>
        <dbReference type="EMBL" id="ANS67102.1"/>
    </source>
</evidence>
<dbReference type="InterPro" id="IPR050267">
    <property type="entry name" value="Anti-sigma-factor_SerPK"/>
</dbReference>
<keyword evidence="1" id="KW-0723">Serine/threonine-protein kinase</keyword>
<protein>
    <submittedName>
        <fullName evidence="3">Regulatory protein</fullName>
    </submittedName>
</protein>
<reference evidence="3 4" key="1">
    <citation type="submission" date="2016-07" db="EMBL/GenBank/DDBJ databases">
        <title>Enhancement of antibiotic productionsby engineered nitrateutilization in actinobacteria.</title>
        <authorList>
            <person name="Meng S.C."/>
        </authorList>
    </citation>
    <scope>NUCLEOTIDE SEQUENCE [LARGE SCALE GENOMIC DNA]</scope>
    <source>
        <strain evidence="3 4">NRRL 2936</strain>
    </source>
</reference>
<dbReference type="SUPFAM" id="SSF55874">
    <property type="entry name" value="ATPase domain of HSP90 chaperone/DNA topoisomerase II/histidine kinase"/>
    <property type="match status" value="1"/>
</dbReference>
<name>A0A1B1MFD7_STRLN</name>
<proteinExistence type="predicted"/>
<evidence type="ECO:0000259" key="2">
    <source>
        <dbReference type="Pfam" id="PF13581"/>
    </source>
</evidence>
<sequence>MKAAADWGYPPTSGTSDTVALLVAELAANAVRHGRVPGRDFQLSVHLDVRTRVIRIEVADASERQLRFGSQTVAGPEDESGRGLLLVTLLAARWGAVAREPVGKTVWAEVEVDAPDSS</sequence>
<dbReference type="EMBL" id="CP016438">
    <property type="protein sequence ID" value="ANS67102.1"/>
    <property type="molecule type" value="Genomic_DNA"/>
</dbReference>
<evidence type="ECO:0000256" key="1">
    <source>
        <dbReference type="ARBA" id="ARBA00022527"/>
    </source>
</evidence>
<dbReference type="OrthoDB" id="3473697at2"/>
<dbReference type="PANTHER" id="PTHR35526">
    <property type="entry name" value="ANTI-SIGMA-F FACTOR RSBW-RELATED"/>
    <property type="match status" value="1"/>
</dbReference>
<organism evidence="3 4">
    <name type="scientific">Streptomyces lincolnensis</name>
    <dbReference type="NCBI Taxonomy" id="1915"/>
    <lineage>
        <taxon>Bacteria</taxon>
        <taxon>Bacillati</taxon>
        <taxon>Actinomycetota</taxon>
        <taxon>Actinomycetes</taxon>
        <taxon>Kitasatosporales</taxon>
        <taxon>Streptomycetaceae</taxon>
        <taxon>Streptomyces</taxon>
    </lineage>
</organism>
<accession>A0A1B1MFD7</accession>
<dbReference type="AlphaFoldDB" id="A0A1B1MFD7"/>
<dbReference type="InterPro" id="IPR036890">
    <property type="entry name" value="HATPase_C_sf"/>
</dbReference>